<accession>A0A2S9WZ64</accession>
<reference evidence="2 3" key="1">
    <citation type="submission" date="2017-01" db="EMBL/GenBank/DDBJ databases">
        <title>New insights into the genetic diversity of Chromobacterium isolated from tropical freshwater lake.</title>
        <authorList>
            <person name="Santos A.B."/>
            <person name="Nascimento A.M."/>
            <person name="Da Silva P.C."/>
        </authorList>
    </citation>
    <scope>NUCLEOTIDE SEQUENCE [LARGE SCALE GENOMIC DNA]</scope>
    <source>
        <strain evidence="2 3">56AF</strain>
    </source>
</reference>
<organism evidence="2 3">
    <name type="scientific">Chromobacterium amazonense</name>
    <dbReference type="NCBI Taxonomy" id="1382803"/>
    <lineage>
        <taxon>Bacteria</taxon>
        <taxon>Pseudomonadati</taxon>
        <taxon>Pseudomonadota</taxon>
        <taxon>Betaproteobacteria</taxon>
        <taxon>Neisseriales</taxon>
        <taxon>Chromobacteriaceae</taxon>
        <taxon>Chromobacterium</taxon>
    </lineage>
</organism>
<dbReference type="Gene3D" id="3.10.450.40">
    <property type="match status" value="1"/>
</dbReference>
<evidence type="ECO:0000313" key="3">
    <source>
        <dbReference type="Proteomes" id="UP000239469"/>
    </source>
</evidence>
<evidence type="ECO:0000313" key="2">
    <source>
        <dbReference type="EMBL" id="PRP68753.1"/>
    </source>
</evidence>
<dbReference type="Proteomes" id="UP000239469">
    <property type="component" value="Unassembled WGS sequence"/>
</dbReference>
<dbReference type="EMBL" id="MTBD01000049">
    <property type="protein sequence ID" value="PRP68753.1"/>
    <property type="molecule type" value="Genomic_DNA"/>
</dbReference>
<dbReference type="InterPro" id="IPR007048">
    <property type="entry name" value="IraD/Gp25-like"/>
</dbReference>
<dbReference type="SUPFAM" id="SSF160719">
    <property type="entry name" value="gpW/gp25-like"/>
    <property type="match status" value="1"/>
</dbReference>
<sequence>MQDNAFLGQGWAFPIQFLSPSFVATQSGEGLILQSMRLILATLPGERAMRPDFGSQLNRALFDGVDGRTLHNLEHSVQEALSRFEPRIDINDVAAMAGDEAGQVWIRVDYTVRETNTRNNLVYPFWLTEATQ</sequence>
<evidence type="ECO:0000259" key="1">
    <source>
        <dbReference type="Pfam" id="PF04965"/>
    </source>
</evidence>
<feature type="domain" description="IraD/Gp25-like" evidence="1">
    <location>
        <begin position="28"/>
        <end position="116"/>
    </location>
</feature>
<protein>
    <recommendedName>
        <fullName evidence="1">IraD/Gp25-like domain-containing protein</fullName>
    </recommendedName>
</protein>
<name>A0A2S9WZ64_9NEIS</name>
<dbReference type="OrthoDB" id="9802846at2"/>
<comment type="caution">
    <text evidence="2">The sequence shown here is derived from an EMBL/GenBank/DDBJ whole genome shotgun (WGS) entry which is preliminary data.</text>
</comment>
<proteinExistence type="predicted"/>
<gene>
    <name evidence="2" type="ORF">BUE93_20630</name>
</gene>
<dbReference type="AlphaFoldDB" id="A0A2S9WZ64"/>
<dbReference type="RefSeq" id="WP_106078091.1">
    <property type="nucleotide sequence ID" value="NZ_MTBD01000049.1"/>
</dbReference>
<dbReference type="Pfam" id="PF04965">
    <property type="entry name" value="GPW_gp25"/>
    <property type="match status" value="1"/>
</dbReference>